<protein>
    <submittedName>
        <fullName evidence="9">RagB/SusD family nutrient uptake outer membrane protein</fullName>
    </submittedName>
</protein>
<evidence type="ECO:0000256" key="2">
    <source>
        <dbReference type="ARBA" id="ARBA00006275"/>
    </source>
</evidence>
<evidence type="ECO:0000313" key="10">
    <source>
        <dbReference type="Proteomes" id="UP001501207"/>
    </source>
</evidence>
<evidence type="ECO:0000256" key="4">
    <source>
        <dbReference type="ARBA" id="ARBA00023136"/>
    </source>
</evidence>
<evidence type="ECO:0000259" key="7">
    <source>
        <dbReference type="Pfam" id="PF07980"/>
    </source>
</evidence>
<proteinExistence type="inferred from homology"/>
<dbReference type="Pfam" id="PF07980">
    <property type="entry name" value="SusD_RagB"/>
    <property type="match status" value="1"/>
</dbReference>
<keyword evidence="10" id="KW-1185">Reference proteome</keyword>
<evidence type="ECO:0000256" key="5">
    <source>
        <dbReference type="ARBA" id="ARBA00023237"/>
    </source>
</evidence>
<dbReference type="InterPro" id="IPR012944">
    <property type="entry name" value="SusD_RagB_dom"/>
</dbReference>
<keyword evidence="3 6" id="KW-0732">Signal</keyword>
<sequence length="623" mass="70620">MKPMKFKIKSIVVAAFLSTLLLSACNQDFVNTQPLNQASEGVVWSDGGLVEAFVTGIYGGLQQGGFAEEMLASTTDESMFTHPYDLLSMTESLVSASDLRWLNRDAFNGRWDKMYLRIRACNVALQHLASPEFENPPEDTGFIDRLKGEAYFLRAFYYHQLVRYYGGVPLIDSVYTLGQKDLTIARNTFAECVDHITADCDKAAALLKGKNIAKGRANEVAALALKSRILLYAASDLHDIPTAKSKSSVISAYDHPELIGYPSGNRTERWEKAKAAAKAVLDRTEYAYKMDLTAPVTPEEGTQNYMDISLAQNGGEAEIIFGRYFIDDKDEQGAWVGRNNGPNGYHNWAGNTPIQNLVDDYEMQDGTAFSWDKPEEATAPYKNRDPRFYASILYDGADWKPRPDVGVDPVNQIQTGTYEVIRSGQKVSVPGLDTRSSSIENWNGSYTGYYMRKFIDPNPDIVNQTDRQKVPWPFFRYTEAVFNYAEACIALHQDGEARDWLNKIRFRAGMPALTESGNALMTHYENERRIEMAYEEQRYSDARRWMIAPQTLGQKAQVIKITGKLKPGHTVTQYRHSEADYTYSYSAQNTDLEDRQWLDKMYFMPMSRDEMNRNNKLVQNPGY</sequence>
<organism evidence="9 10">
    <name type="scientific">Compostibacter hankyongensis</name>
    <dbReference type="NCBI Taxonomy" id="1007089"/>
    <lineage>
        <taxon>Bacteria</taxon>
        <taxon>Pseudomonadati</taxon>
        <taxon>Bacteroidota</taxon>
        <taxon>Chitinophagia</taxon>
        <taxon>Chitinophagales</taxon>
        <taxon>Chitinophagaceae</taxon>
        <taxon>Compostibacter</taxon>
    </lineage>
</organism>
<evidence type="ECO:0000313" key="9">
    <source>
        <dbReference type="EMBL" id="GAA4307643.1"/>
    </source>
</evidence>
<keyword evidence="5" id="KW-0998">Cell outer membrane</keyword>
<evidence type="ECO:0000256" key="3">
    <source>
        <dbReference type="ARBA" id="ARBA00022729"/>
    </source>
</evidence>
<reference evidence="10" key="1">
    <citation type="journal article" date="2019" name="Int. J. Syst. Evol. Microbiol.">
        <title>The Global Catalogue of Microorganisms (GCM) 10K type strain sequencing project: providing services to taxonomists for standard genome sequencing and annotation.</title>
        <authorList>
            <consortium name="The Broad Institute Genomics Platform"/>
            <consortium name="The Broad Institute Genome Sequencing Center for Infectious Disease"/>
            <person name="Wu L."/>
            <person name="Ma J."/>
        </authorList>
    </citation>
    <scope>NUCLEOTIDE SEQUENCE [LARGE SCALE GENOMIC DNA]</scope>
    <source>
        <strain evidence="10">JCM 17664</strain>
    </source>
</reference>
<comment type="caution">
    <text evidence="9">The sequence shown here is derived from an EMBL/GenBank/DDBJ whole genome shotgun (WGS) entry which is preliminary data.</text>
</comment>
<dbReference type="InterPro" id="IPR011990">
    <property type="entry name" value="TPR-like_helical_dom_sf"/>
</dbReference>
<feature type="signal peptide" evidence="6">
    <location>
        <begin position="1"/>
        <end position="24"/>
    </location>
</feature>
<evidence type="ECO:0000259" key="8">
    <source>
        <dbReference type="Pfam" id="PF14322"/>
    </source>
</evidence>
<comment type="similarity">
    <text evidence="2">Belongs to the SusD family.</text>
</comment>
<gene>
    <name evidence="9" type="ORF">GCM10023143_14430</name>
</gene>
<comment type="subcellular location">
    <subcellularLocation>
        <location evidence="1">Cell outer membrane</location>
    </subcellularLocation>
</comment>
<feature type="chain" id="PRO_5045277733" evidence="6">
    <location>
        <begin position="25"/>
        <end position="623"/>
    </location>
</feature>
<feature type="domain" description="RagB/SusD" evidence="7">
    <location>
        <begin position="318"/>
        <end position="623"/>
    </location>
</feature>
<keyword evidence="4" id="KW-0472">Membrane</keyword>
<evidence type="ECO:0000256" key="1">
    <source>
        <dbReference type="ARBA" id="ARBA00004442"/>
    </source>
</evidence>
<evidence type="ECO:0000256" key="6">
    <source>
        <dbReference type="SAM" id="SignalP"/>
    </source>
</evidence>
<accession>A0ABP8FN56</accession>
<dbReference type="PROSITE" id="PS51257">
    <property type="entry name" value="PROKAR_LIPOPROTEIN"/>
    <property type="match status" value="1"/>
</dbReference>
<feature type="domain" description="SusD-like N-terminal" evidence="8">
    <location>
        <begin position="52"/>
        <end position="231"/>
    </location>
</feature>
<dbReference type="Pfam" id="PF14322">
    <property type="entry name" value="SusD-like_3"/>
    <property type="match status" value="1"/>
</dbReference>
<dbReference type="Gene3D" id="1.25.40.390">
    <property type="match status" value="1"/>
</dbReference>
<dbReference type="Proteomes" id="UP001501207">
    <property type="component" value="Unassembled WGS sequence"/>
</dbReference>
<name>A0ABP8FN56_9BACT</name>
<dbReference type="InterPro" id="IPR033985">
    <property type="entry name" value="SusD-like_N"/>
</dbReference>
<dbReference type="RefSeq" id="WP_344977724.1">
    <property type="nucleotide sequence ID" value="NZ_BAABFN010000002.1"/>
</dbReference>
<dbReference type="SUPFAM" id="SSF48452">
    <property type="entry name" value="TPR-like"/>
    <property type="match status" value="1"/>
</dbReference>
<dbReference type="EMBL" id="BAABFN010000002">
    <property type="protein sequence ID" value="GAA4307643.1"/>
    <property type="molecule type" value="Genomic_DNA"/>
</dbReference>